<dbReference type="RefSeq" id="WP_118334371.1">
    <property type="nucleotide sequence ID" value="NZ_AP025567.1"/>
</dbReference>
<dbReference type="EMBL" id="QRMS01000002">
    <property type="protein sequence ID" value="RHJ87955.1"/>
    <property type="molecule type" value="Genomic_DNA"/>
</dbReference>
<evidence type="ECO:0000313" key="1">
    <source>
        <dbReference type="EMBL" id="RHJ87955.1"/>
    </source>
</evidence>
<sequence>MGLFGFDLVKEAGGWEAAMTEEEITEMEKKGYDMSSVRCKQAEIAAQEEAAEAAFMEQRKATAVPTDLNKLTSYRSTPRSTESEFFKDVAGKAPLFGKDKWREKFATAPLLYGAVVQANSGLWLPGREDDLPAVFVFALDRTHIYDIEWLTATAEKISEMKESPNVPADCREFIDILRDDQSQFCFPLGPSLSDGAEAWCVTYQFGKQTILPGNRLPEDGIVPFLLEAQPKKQLPIQLAVIPGKYYQA</sequence>
<reference evidence="1 2" key="1">
    <citation type="submission" date="2018-08" db="EMBL/GenBank/DDBJ databases">
        <title>A genome reference for cultivated species of the human gut microbiota.</title>
        <authorList>
            <person name="Zou Y."/>
            <person name="Xue W."/>
            <person name="Luo G."/>
        </authorList>
    </citation>
    <scope>NUCLEOTIDE SEQUENCE [LARGE SCALE GENOMIC DNA]</scope>
    <source>
        <strain evidence="1 2">AM07-24</strain>
    </source>
</reference>
<dbReference type="OrthoDB" id="2061569at2"/>
<evidence type="ECO:0000313" key="2">
    <source>
        <dbReference type="Proteomes" id="UP000284841"/>
    </source>
</evidence>
<proteinExistence type="predicted"/>
<name>A0A415E345_9FIRM</name>
<keyword evidence="2" id="KW-1185">Reference proteome</keyword>
<gene>
    <name evidence="1" type="ORF">DW099_05930</name>
</gene>
<dbReference type="AlphaFoldDB" id="A0A415E345"/>
<organism evidence="1 2">
    <name type="scientific">Emergencia timonensis</name>
    <dbReference type="NCBI Taxonomy" id="1776384"/>
    <lineage>
        <taxon>Bacteria</taxon>
        <taxon>Bacillati</taxon>
        <taxon>Bacillota</taxon>
        <taxon>Clostridia</taxon>
        <taxon>Peptostreptococcales</taxon>
        <taxon>Anaerovoracaceae</taxon>
        <taxon>Emergencia</taxon>
    </lineage>
</organism>
<dbReference type="Proteomes" id="UP000284841">
    <property type="component" value="Unassembled WGS sequence"/>
</dbReference>
<accession>A0A415E345</accession>
<comment type="caution">
    <text evidence="1">The sequence shown here is derived from an EMBL/GenBank/DDBJ whole genome shotgun (WGS) entry which is preliminary data.</text>
</comment>
<protein>
    <submittedName>
        <fullName evidence="1">Uncharacterized protein</fullName>
    </submittedName>
</protein>